<protein>
    <submittedName>
        <fullName evidence="2">Uncharacterized protein</fullName>
    </submittedName>
</protein>
<evidence type="ECO:0000313" key="3">
    <source>
        <dbReference type="Proteomes" id="UP000314294"/>
    </source>
</evidence>
<comment type="caution">
    <text evidence="2">The sequence shown here is derived from an EMBL/GenBank/DDBJ whole genome shotgun (WGS) entry which is preliminary data.</text>
</comment>
<accession>A0A4Z2HWD1</accession>
<gene>
    <name evidence="2" type="ORF">EYF80_020434</name>
</gene>
<dbReference type="AlphaFoldDB" id="A0A4Z2HWD1"/>
<evidence type="ECO:0000256" key="1">
    <source>
        <dbReference type="SAM" id="MobiDB-lite"/>
    </source>
</evidence>
<keyword evidence="3" id="KW-1185">Reference proteome</keyword>
<dbReference type="Proteomes" id="UP000314294">
    <property type="component" value="Unassembled WGS sequence"/>
</dbReference>
<name>A0A4Z2HWD1_9TELE</name>
<proteinExistence type="predicted"/>
<sequence length="97" mass="10561">MEVQRIPDSKIWDAEEGLPSSFGDTAMTHSEEKRSPFTSARAALTEVGLVGIREDTRFPWGLVVLETAFLSVDFTGLSPALPQLCAPIVRRVCVKAG</sequence>
<reference evidence="2 3" key="1">
    <citation type="submission" date="2019-03" db="EMBL/GenBank/DDBJ databases">
        <title>First draft genome of Liparis tanakae, snailfish: a comprehensive survey of snailfish specific genes.</title>
        <authorList>
            <person name="Kim W."/>
            <person name="Song I."/>
            <person name="Jeong J.-H."/>
            <person name="Kim D."/>
            <person name="Kim S."/>
            <person name="Ryu S."/>
            <person name="Song J.Y."/>
            <person name="Lee S.K."/>
        </authorList>
    </citation>
    <scope>NUCLEOTIDE SEQUENCE [LARGE SCALE GENOMIC DNA]</scope>
    <source>
        <tissue evidence="2">Muscle</tissue>
    </source>
</reference>
<dbReference type="EMBL" id="SRLO01000177">
    <property type="protein sequence ID" value="TNN69283.1"/>
    <property type="molecule type" value="Genomic_DNA"/>
</dbReference>
<evidence type="ECO:0000313" key="2">
    <source>
        <dbReference type="EMBL" id="TNN69283.1"/>
    </source>
</evidence>
<organism evidence="2 3">
    <name type="scientific">Liparis tanakae</name>
    <name type="common">Tanaka's snailfish</name>
    <dbReference type="NCBI Taxonomy" id="230148"/>
    <lineage>
        <taxon>Eukaryota</taxon>
        <taxon>Metazoa</taxon>
        <taxon>Chordata</taxon>
        <taxon>Craniata</taxon>
        <taxon>Vertebrata</taxon>
        <taxon>Euteleostomi</taxon>
        <taxon>Actinopterygii</taxon>
        <taxon>Neopterygii</taxon>
        <taxon>Teleostei</taxon>
        <taxon>Neoteleostei</taxon>
        <taxon>Acanthomorphata</taxon>
        <taxon>Eupercaria</taxon>
        <taxon>Perciformes</taxon>
        <taxon>Cottioidei</taxon>
        <taxon>Cottales</taxon>
        <taxon>Liparidae</taxon>
        <taxon>Liparis</taxon>
    </lineage>
</organism>
<feature type="region of interest" description="Disordered" evidence="1">
    <location>
        <begin position="14"/>
        <end position="35"/>
    </location>
</feature>